<sequence length="397" mass="43655">MVNLSEQIATRTRELSGESAFEVLAKAKALEAKGKKIVHLEIGQPDFPTPAHITEAAIAAMKDGWTGYSLTLGLPELREEIADYISITRDTEVSSDRVIVAPGAKPLLFFTILALVNPGDEVICPDPGFPTYRSCIEFAGGIPVSLPLVEAEKFRFRMEDLENAISEKTKLLIINSPHNPTGGFLLPGDLEAIANLAKQHNFYILSDEIYSRLLYDRKHYSILSFPEMAERTILVDGFSKTYSMTGWRLGYAVAPEHIMPQLELLMLNSNSCTCTFIQKAGVAALQGSQYCVKEMIESFRYRRDLLVAGINQIPGVSCLTPPGAFYIFPNVKSFGLSSQEIADYLLNNAGVALLSGRSFGNCGEGYLRLSYATSVDNIQKALERLNKGFSQLSQMGS</sequence>
<organism evidence="8 9">
    <name type="scientific">Roseofilum casamattae BLCC-M143</name>
    <dbReference type="NCBI Taxonomy" id="3022442"/>
    <lineage>
        <taxon>Bacteria</taxon>
        <taxon>Bacillati</taxon>
        <taxon>Cyanobacteriota</taxon>
        <taxon>Cyanophyceae</taxon>
        <taxon>Desertifilales</taxon>
        <taxon>Desertifilaceae</taxon>
        <taxon>Roseofilum</taxon>
        <taxon>Roseofilum casamattae</taxon>
    </lineage>
</organism>
<protein>
    <recommendedName>
        <fullName evidence="6">Aminotransferase</fullName>
        <ecNumber evidence="6">2.6.1.-</ecNumber>
    </recommendedName>
</protein>
<dbReference type="PANTHER" id="PTHR46383:SF1">
    <property type="entry name" value="ASPARTATE AMINOTRANSFERASE"/>
    <property type="match status" value="1"/>
</dbReference>
<accession>A0ABT7BRX9</accession>
<evidence type="ECO:0000256" key="5">
    <source>
        <dbReference type="ARBA" id="ARBA00022898"/>
    </source>
</evidence>
<evidence type="ECO:0000256" key="3">
    <source>
        <dbReference type="ARBA" id="ARBA00022576"/>
    </source>
</evidence>
<keyword evidence="3 6" id="KW-0032">Aminotransferase</keyword>
<dbReference type="PROSITE" id="PS00105">
    <property type="entry name" value="AA_TRANSFER_CLASS_1"/>
    <property type="match status" value="1"/>
</dbReference>
<dbReference type="GO" id="GO:0008483">
    <property type="term" value="F:transaminase activity"/>
    <property type="evidence" value="ECO:0007669"/>
    <property type="project" value="UniProtKB-KW"/>
</dbReference>
<dbReference type="CDD" id="cd00609">
    <property type="entry name" value="AAT_like"/>
    <property type="match status" value="1"/>
</dbReference>
<feature type="domain" description="Aminotransferase class I/classII large" evidence="7">
    <location>
        <begin position="36"/>
        <end position="385"/>
    </location>
</feature>
<comment type="caution">
    <text evidence="8">The sequence shown here is derived from an EMBL/GenBank/DDBJ whole genome shotgun (WGS) entry which is preliminary data.</text>
</comment>
<evidence type="ECO:0000256" key="1">
    <source>
        <dbReference type="ARBA" id="ARBA00001933"/>
    </source>
</evidence>
<reference evidence="8 9" key="1">
    <citation type="submission" date="2023-01" db="EMBL/GenBank/DDBJ databases">
        <title>Novel diversity within Roseofilum (Cyanobacteria; Desertifilaceae) from marine benthic mats with descriptions of four novel species.</title>
        <authorList>
            <person name="Wang Y."/>
            <person name="Berthold D.E."/>
            <person name="Hu J."/>
            <person name="Lefler F.W."/>
            <person name="Laughinghouse H.D. IV."/>
        </authorList>
    </citation>
    <scope>NUCLEOTIDE SEQUENCE [LARGE SCALE GENOMIC DNA]</scope>
    <source>
        <strain evidence="8 9">BLCC-M143</strain>
    </source>
</reference>
<evidence type="ECO:0000256" key="4">
    <source>
        <dbReference type="ARBA" id="ARBA00022679"/>
    </source>
</evidence>
<evidence type="ECO:0000256" key="2">
    <source>
        <dbReference type="ARBA" id="ARBA00007441"/>
    </source>
</evidence>
<evidence type="ECO:0000313" key="8">
    <source>
        <dbReference type="EMBL" id="MDJ1181948.1"/>
    </source>
</evidence>
<keyword evidence="9" id="KW-1185">Reference proteome</keyword>
<keyword evidence="5" id="KW-0663">Pyridoxal phosphate</keyword>
<dbReference type="PANTHER" id="PTHR46383">
    <property type="entry name" value="ASPARTATE AMINOTRANSFERASE"/>
    <property type="match status" value="1"/>
</dbReference>
<dbReference type="InterPro" id="IPR015421">
    <property type="entry name" value="PyrdxlP-dep_Trfase_major"/>
</dbReference>
<dbReference type="EC" id="2.6.1.-" evidence="6"/>
<proteinExistence type="inferred from homology"/>
<evidence type="ECO:0000313" key="9">
    <source>
        <dbReference type="Proteomes" id="UP001232992"/>
    </source>
</evidence>
<dbReference type="InterPro" id="IPR015424">
    <property type="entry name" value="PyrdxlP-dep_Trfase"/>
</dbReference>
<dbReference type="InterPro" id="IPR015422">
    <property type="entry name" value="PyrdxlP-dep_Trfase_small"/>
</dbReference>
<comment type="cofactor">
    <cofactor evidence="1 6">
        <name>pyridoxal 5'-phosphate</name>
        <dbReference type="ChEBI" id="CHEBI:597326"/>
    </cofactor>
</comment>
<dbReference type="Pfam" id="PF00155">
    <property type="entry name" value="Aminotran_1_2"/>
    <property type="match status" value="1"/>
</dbReference>
<keyword evidence="4 6" id="KW-0808">Transferase</keyword>
<dbReference type="RefSeq" id="WP_283756597.1">
    <property type="nucleotide sequence ID" value="NZ_JAQOSQ010000001.1"/>
</dbReference>
<dbReference type="Proteomes" id="UP001232992">
    <property type="component" value="Unassembled WGS sequence"/>
</dbReference>
<dbReference type="Gene3D" id="3.40.640.10">
    <property type="entry name" value="Type I PLP-dependent aspartate aminotransferase-like (Major domain)"/>
    <property type="match status" value="1"/>
</dbReference>
<dbReference type="EMBL" id="JAQOSQ010000001">
    <property type="protein sequence ID" value="MDJ1181948.1"/>
    <property type="molecule type" value="Genomic_DNA"/>
</dbReference>
<comment type="similarity">
    <text evidence="2 6">Belongs to the class-I pyridoxal-phosphate-dependent aminotransferase family.</text>
</comment>
<dbReference type="InterPro" id="IPR050596">
    <property type="entry name" value="AspAT/PAT-like"/>
</dbReference>
<gene>
    <name evidence="8" type="ORF">PMH09_01955</name>
</gene>
<evidence type="ECO:0000256" key="6">
    <source>
        <dbReference type="RuleBase" id="RU000481"/>
    </source>
</evidence>
<name>A0ABT7BRX9_9CYAN</name>
<dbReference type="InterPro" id="IPR004838">
    <property type="entry name" value="NHTrfase_class1_PyrdxlP-BS"/>
</dbReference>
<evidence type="ECO:0000259" key="7">
    <source>
        <dbReference type="Pfam" id="PF00155"/>
    </source>
</evidence>
<dbReference type="InterPro" id="IPR004839">
    <property type="entry name" value="Aminotransferase_I/II_large"/>
</dbReference>
<dbReference type="Gene3D" id="3.90.1150.10">
    <property type="entry name" value="Aspartate Aminotransferase, domain 1"/>
    <property type="match status" value="1"/>
</dbReference>
<dbReference type="SUPFAM" id="SSF53383">
    <property type="entry name" value="PLP-dependent transferases"/>
    <property type="match status" value="1"/>
</dbReference>